<reference evidence="8 9" key="1">
    <citation type="submission" date="2018-02" db="EMBL/GenBank/DDBJ databases">
        <title>The complete genome of two Bacillus pumilus strains from Cuatro Cienegas, Coahuila, Mexico.</title>
        <authorList>
            <person name="Zarza E."/>
            <person name="Alcaraz L.D."/>
            <person name="Aguilar-Salinas B."/>
            <person name="Islas A."/>
            <person name="Olmedo-Alvarez G."/>
        </authorList>
    </citation>
    <scope>NUCLEOTIDE SEQUENCE [LARGE SCALE GENOMIC DNA]</scope>
    <source>
        <strain evidence="8 9">145</strain>
    </source>
</reference>
<evidence type="ECO:0000256" key="4">
    <source>
        <dbReference type="ARBA" id="ARBA00023172"/>
    </source>
</evidence>
<evidence type="ECO:0000313" key="9">
    <source>
        <dbReference type="Proteomes" id="UP000264960"/>
    </source>
</evidence>
<dbReference type="InterPro" id="IPR013762">
    <property type="entry name" value="Integrase-like_cat_sf"/>
</dbReference>
<dbReference type="InterPro" id="IPR002104">
    <property type="entry name" value="Integrase_catalytic"/>
</dbReference>
<proteinExistence type="inferred from homology"/>
<dbReference type="AlphaFoldDB" id="A0AAD0MMD2"/>
<dbReference type="PROSITE" id="PS51898">
    <property type="entry name" value="TYR_RECOMBINASE"/>
    <property type="match status" value="1"/>
</dbReference>
<dbReference type="InterPro" id="IPR004107">
    <property type="entry name" value="Integrase_SAM-like_N"/>
</dbReference>
<dbReference type="PANTHER" id="PTHR30629:SF2">
    <property type="entry name" value="PROPHAGE INTEGRASE INTS-RELATED"/>
    <property type="match status" value="1"/>
</dbReference>
<dbReference type="RefSeq" id="WP_117732025.1">
    <property type="nucleotide sequence ID" value="NZ_CP027116.1"/>
</dbReference>
<feature type="domain" description="Tyr recombinase" evidence="6">
    <location>
        <begin position="181"/>
        <end position="377"/>
    </location>
</feature>
<protein>
    <submittedName>
        <fullName evidence="8">Recombinase XerC</fullName>
    </submittedName>
</protein>
<dbReference type="GO" id="GO:0006310">
    <property type="term" value="P:DNA recombination"/>
    <property type="evidence" value="ECO:0007669"/>
    <property type="project" value="UniProtKB-KW"/>
</dbReference>
<keyword evidence="2" id="KW-0229">DNA integration</keyword>
<evidence type="ECO:0000256" key="5">
    <source>
        <dbReference type="PROSITE-ProRule" id="PRU01248"/>
    </source>
</evidence>
<dbReference type="Pfam" id="PF14659">
    <property type="entry name" value="Phage_int_SAM_3"/>
    <property type="match status" value="1"/>
</dbReference>
<dbReference type="GO" id="GO:0003677">
    <property type="term" value="F:DNA binding"/>
    <property type="evidence" value="ECO:0007669"/>
    <property type="project" value="UniProtKB-UniRule"/>
</dbReference>
<dbReference type="Pfam" id="PF14657">
    <property type="entry name" value="Arm-DNA-bind_4"/>
    <property type="match status" value="1"/>
</dbReference>
<dbReference type="InterPro" id="IPR044068">
    <property type="entry name" value="CB"/>
</dbReference>
<evidence type="ECO:0000256" key="3">
    <source>
        <dbReference type="ARBA" id="ARBA00023125"/>
    </source>
</evidence>
<dbReference type="PANTHER" id="PTHR30629">
    <property type="entry name" value="PROPHAGE INTEGRASE"/>
    <property type="match status" value="1"/>
</dbReference>
<feature type="domain" description="Core-binding (CB)" evidence="7">
    <location>
        <begin position="75"/>
        <end position="157"/>
    </location>
</feature>
<name>A0AAD0MMD2_BACPU</name>
<keyword evidence="3 5" id="KW-0238">DNA-binding</keyword>
<sequence>MKSEKSKKDDHLFSYYNAKKEKRWKYRYKYYDALGNRKEASGQGFKSENDAYRELLKVKSAILNGESKQIENSNLTVTEWIDIWFETNKNQWKDPTIYNRNITINKHIKPLLGRYKLRKLDKATYQRVFINKLLTKFKSRTVENYHTLFKIAINSAVENEILDRNRFVKIKIKDDQEIVQPNENFYTAAELKKFLDLVKSTGKVTQYSMILFLASTGARKGEALGLKWSDIDFNKNTITISRTRDSKGIRSPKTKNSYRTIRGGGELMKQLKLYRKWCKELKLSFGSHLEDNDFVFINKSNAKHVSGNFLNYALYKIFDENDIKRITVHGLRHTHATILIGKKIPARAIADRLGNTPEMIHQVYSHSFEELEIETVDAFEDAMNL</sequence>
<dbReference type="EMBL" id="CP027116">
    <property type="protein sequence ID" value="AVM25572.1"/>
    <property type="molecule type" value="Genomic_DNA"/>
</dbReference>
<dbReference type="GO" id="GO:0015074">
    <property type="term" value="P:DNA integration"/>
    <property type="evidence" value="ECO:0007669"/>
    <property type="project" value="UniProtKB-KW"/>
</dbReference>
<dbReference type="InterPro" id="IPR028259">
    <property type="entry name" value="AP2-like_int_N"/>
</dbReference>
<dbReference type="Pfam" id="PF00589">
    <property type="entry name" value="Phage_integrase"/>
    <property type="match status" value="1"/>
</dbReference>
<evidence type="ECO:0000313" key="8">
    <source>
        <dbReference type="EMBL" id="AVM25572.1"/>
    </source>
</evidence>
<dbReference type="InterPro" id="IPR050808">
    <property type="entry name" value="Phage_Integrase"/>
</dbReference>
<dbReference type="SUPFAM" id="SSF56349">
    <property type="entry name" value="DNA breaking-rejoining enzymes"/>
    <property type="match status" value="1"/>
</dbReference>
<evidence type="ECO:0000259" key="6">
    <source>
        <dbReference type="PROSITE" id="PS51898"/>
    </source>
</evidence>
<gene>
    <name evidence="8" type="ORF">C5695_17675</name>
</gene>
<evidence type="ECO:0000256" key="1">
    <source>
        <dbReference type="ARBA" id="ARBA00008857"/>
    </source>
</evidence>
<dbReference type="Proteomes" id="UP000264960">
    <property type="component" value="Chromosome"/>
</dbReference>
<dbReference type="PROSITE" id="PS51900">
    <property type="entry name" value="CB"/>
    <property type="match status" value="1"/>
</dbReference>
<dbReference type="CDD" id="cd01189">
    <property type="entry name" value="INT_ICEBs1_C_like"/>
    <property type="match status" value="1"/>
</dbReference>
<accession>A0AAD0MMD2</accession>
<dbReference type="Gene3D" id="1.10.443.10">
    <property type="entry name" value="Intergrase catalytic core"/>
    <property type="match status" value="1"/>
</dbReference>
<evidence type="ECO:0000256" key="2">
    <source>
        <dbReference type="ARBA" id="ARBA00022908"/>
    </source>
</evidence>
<organism evidence="8 9">
    <name type="scientific">Bacillus pumilus</name>
    <name type="common">Bacillus mesentericus</name>
    <dbReference type="NCBI Taxonomy" id="1408"/>
    <lineage>
        <taxon>Bacteria</taxon>
        <taxon>Bacillati</taxon>
        <taxon>Bacillota</taxon>
        <taxon>Bacilli</taxon>
        <taxon>Bacillales</taxon>
        <taxon>Bacillaceae</taxon>
        <taxon>Bacillus</taxon>
    </lineage>
</organism>
<keyword evidence="4" id="KW-0233">DNA recombination</keyword>
<dbReference type="InterPro" id="IPR010998">
    <property type="entry name" value="Integrase_recombinase_N"/>
</dbReference>
<evidence type="ECO:0000259" key="7">
    <source>
        <dbReference type="PROSITE" id="PS51900"/>
    </source>
</evidence>
<dbReference type="InterPro" id="IPR011010">
    <property type="entry name" value="DNA_brk_join_enz"/>
</dbReference>
<comment type="similarity">
    <text evidence="1">Belongs to the 'phage' integrase family.</text>
</comment>
<dbReference type="Gene3D" id="1.10.150.130">
    <property type="match status" value="1"/>
</dbReference>